<keyword evidence="10 11" id="KW-0998">Cell outer membrane</keyword>
<proteinExistence type="inferred from homology"/>
<dbReference type="SUPFAM" id="SSF56935">
    <property type="entry name" value="Porins"/>
    <property type="match status" value="1"/>
</dbReference>
<accession>A0A246K592</accession>
<dbReference type="Gene3D" id="3.55.50.30">
    <property type="match status" value="1"/>
</dbReference>
<evidence type="ECO:0000256" key="11">
    <source>
        <dbReference type="PROSITE-ProRule" id="PRU01360"/>
    </source>
</evidence>
<dbReference type="Proteomes" id="UP000197097">
    <property type="component" value="Unassembled WGS sequence"/>
</dbReference>
<dbReference type="AlphaFoldDB" id="A0A246K592"/>
<keyword evidence="2 11" id="KW-0813">Transport</keyword>
<dbReference type="GO" id="GO:0009279">
    <property type="term" value="C:cell outer membrane"/>
    <property type="evidence" value="ECO:0007669"/>
    <property type="project" value="UniProtKB-SubCell"/>
</dbReference>
<dbReference type="InterPro" id="IPR036942">
    <property type="entry name" value="Beta-barrel_TonB_sf"/>
</dbReference>
<keyword evidence="3 11" id="KW-1134">Transmembrane beta strand</keyword>
<dbReference type="PROSITE" id="PS52016">
    <property type="entry name" value="TONB_DEPENDENT_REC_3"/>
    <property type="match status" value="1"/>
</dbReference>
<name>A0A246K592_9SPHN</name>
<keyword evidence="6" id="KW-0408">Iron</keyword>
<dbReference type="EMBL" id="NISJ01000002">
    <property type="protein sequence ID" value="OWR00168.1"/>
    <property type="molecule type" value="Genomic_DNA"/>
</dbReference>
<protein>
    <recommendedName>
        <fullName evidence="14">Secretin/TonB short N-terminal domain-containing protein</fullName>
    </recommendedName>
</protein>
<evidence type="ECO:0000259" key="14">
    <source>
        <dbReference type="SMART" id="SM00965"/>
    </source>
</evidence>
<evidence type="ECO:0000256" key="12">
    <source>
        <dbReference type="RuleBase" id="RU003357"/>
    </source>
</evidence>
<keyword evidence="4" id="KW-0410">Iron transport</keyword>
<evidence type="ECO:0000256" key="2">
    <source>
        <dbReference type="ARBA" id="ARBA00022448"/>
    </source>
</evidence>
<keyword evidence="7" id="KW-0406">Ion transport</keyword>
<dbReference type="PANTHER" id="PTHR32552:SF81">
    <property type="entry name" value="TONB-DEPENDENT OUTER MEMBRANE RECEPTOR"/>
    <property type="match status" value="1"/>
</dbReference>
<sequence>MQSKNSCYLVGAIAASISLTSPAAAQSKSFNIPPQAASSGIQVFARQAGVQVLSTRNDIRDKRTNGVRGTMDVDAALRQLLDDTGLVALNTGASTYTIKVARTATQASFYQGATTVGSGASSPNAAPATSGDGDIVVTAQKRAETAFEIPISVSVKGEEEIQNRNAETITDLQYSVPGLSISEFGPGQQRIQFRGVSSFSGLAQIGQYIDEIPLNTEFPDQGPDIRLVDMARVELLRGPQGTLYGQGAMGGTIRYITNDPELTTVSGSALGEISQIDGGQMAWRGEGVLNLPLAQDQLGFRVAGGYTRIGGWIDNTRTGEDNVNRGRSYFVRGKLLAKLGDRLTATFMGSHQNIETGGNNVADDNREIQYAAPTPIKNHINLFSGVLHYDLGSVSLVSATSWQERKGSSVIDLTDVLAPLVELLQGLPAGTVDSYVFAGDSDFAAFSQEVRLQYDSGSGLRGVIGGFYRNSRSSSVTLGVIDPVTAAPVDYYSAGGRDTSKSWAIFGDVTYEIAAGLDLNLGGRYFEDKRTQNSASSIFGSASVDIGSDTFRAFTPKVNLSFRASDALNFYATASKGFRSGGFNATSVGGGVVVIPPSYDPDSVWTYEAGAKFQTTDRRLSGEVAVFRNIWSDIQSV</sequence>
<dbReference type="Pfam" id="PF00593">
    <property type="entry name" value="TonB_dep_Rec_b-barrel"/>
    <property type="match status" value="1"/>
</dbReference>
<evidence type="ECO:0000256" key="5">
    <source>
        <dbReference type="ARBA" id="ARBA00022692"/>
    </source>
</evidence>
<dbReference type="InterPro" id="IPR011662">
    <property type="entry name" value="Secretin/TonB_short_N"/>
</dbReference>
<dbReference type="GO" id="GO:0006826">
    <property type="term" value="P:iron ion transport"/>
    <property type="evidence" value="ECO:0007669"/>
    <property type="project" value="UniProtKB-KW"/>
</dbReference>
<keyword evidence="13" id="KW-0732">Signal</keyword>
<evidence type="ECO:0000256" key="10">
    <source>
        <dbReference type="ARBA" id="ARBA00023237"/>
    </source>
</evidence>
<dbReference type="InterPro" id="IPR000531">
    <property type="entry name" value="Beta-barrel_TonB"/>
</dbReference>
<evidence type="ECO:0000313" key="16">
    <source>
        <dbReference type="Proteomes" id="UP000197097"/>
    </source>
</evidence>
<evidence type="ECO:0000256" key="3">
    <source>
        <dbReference type="ARBA" id="ARBA00022452"/>
    </source>
</evidence>
<evidence type="ECO:0000256" key="4">
    <source>
        <dbReference type="ARBA" id="ARBA00022496"/>
    </source>
</evidence>
<evidence type="ECO:0000256" key="6">
    <source>
        <dbReference type="ARBA" id="ARBA00023004"/>
    </source>
</evidence>
<gene>
    <name evidence="15" type="ORF">CDQ91_05185</name>
</gene>
<evidence type="ECO:0000313" key="15">
    <source>
        <dbReference type="EMBL" id="OWR00168.1"/>
    </source>
</evidence>
<evidence type="ECO:0000256" key="8">
    <source>
        <dbReference type="ARBA" id="ARBA00023077"/>
    </source>
</evidence>
<keyword evidence="5 11" id="KW-0812">Transmembrane</keyword>
<feature type="signal peptide" evidence="13">
    <location>
        <begin position="1"/>
        <end position="25"/>
    </location>
</feature>
<organism evidence="15 16">
    <name type="scientific">Sphingopyxis witflariensis</name>
    <dbReference type="NCBI Taxonomy" id="173675"/>
    <lineage>
        <taxon>Bacteria</taxon>
        <taxon>Pseudomonadati</taxon>
        <taxon>Pseudomonadota</taxon>
        <taxon>Alphaproteobacteria</taxon>
        <taxon>Sphingomonadales</taxon>
        <taxon>Sphingomonadaceae</taxon>
        <taxon>Sphingopyxis</taxon>
    </lineage>
</organism>
<dbReference type="InterPro" id="IPR012910">
    <property type="entry name" value="Plug_dom"/>
</dbReference>
<keyword evidence="9 11" id="KW-0472">Membrane</keyword>
<evidence type="ECO:0000256" key="9">
    <source>
        <dbReference type="ARBA" id="ARBA00023136"/>
    </source>
</evidence>
<feature type="chain" id="PRO_5013009793" description="Secretin/TonB short N-terminal domain-containing protein" evidence="13">
    <location>
        <begin position="26"/>
        <end position="637"/>
    </location>
</feature>
<evidence type="ECO:0000256" key="7">
    <source>
        <dbReference type="ARBA" id="ARBA00023065"/>
    </source>
</evidence>
<evidence type="ECO:0000256" key="1">
    <source>
        <dbReference type="ARBA" id="ARBA00004571"/>
    </source>
</evidence>
<dbReference type="Gene3D" id="2.40.170.20">
    <property type="entry name" value="TonB-dependent receptor, beta-barrel domain"/>
    <property type="match status" value="1"/>
</dbReference>
<dbReference type="InterPro" id="IPR039426">
    <property type="entry name" value="TonB-dep_rcpt-like"/>
</dbReference>
<dbReference type="OrthoDB" id="9760333at2"/>
<evidence type="ECO:0000256" key="13">
    <source>
        <dbReference type="SAM" id="SignalP"/>
    </source>
</evidence>
<comment type="caution">
    <text evidence="15">The sequence shown here is derived from an EMBL/GenBank/DDBJ whole genome shotgun (WGS) entry which is preliminary data.</text>
</comment>
<dbReference type="RefSeq" id="WP_088471656.1">
    <property type="nucleotide sequence ID" value="NZ_NISJ01000002.1"/>
</dbReference>
<keyword evidence="16" id="KW-1185">Reference proteome</keyword>
<feature type="domain" description="Secretin/TonB short N-terminal" evidence="14">
    <location>
        <begin position="50"/>
        <end position="101"/>
    </location>
</feature>
<reference evidence="15 16" key="1">
    <citation type="journal article" date="2002" name="Int. J. Syst. Evol. Microbiol.">
        <title>Sphingopyxis witflariensis sp. nov., isolated from activated sludge.</title>
        <authorList>
            <person name="Kampfer P."/>
            <person name="Witzenberger R."/>
            <person name="Denner E.B."/>
            <person name="Busse H.J."/>
            <person name="Neef A."/>
        </authorList>
    </citation>
    <scope>NUCLEOTIDE SEQUENCE [LARGE SCALE GENOMIC DNA]</scope>
    <source>
        <strain evidence="15 16">DSM 14551</strain>
    </source>
</reference>
<comment type="similarity">
    <text evidence="11 12">Belongs to the TonB-dependent receptor family.</text>
</comment>
<dbReference type="SMART" id="SM00965">
    <property type="entry name" value="STN"/>
    <property type="match status" value="1"/>
</dbReference>
<dbReference type="Pfam" id="PF07715">
    <property type="entry name" value="Plug"/>
    <property type="match status" value="1"/>
</dbReference>
<keyword evidence="8 12" id="KW-0798">TonB box</keyword>
<comment type="subcellular location">
    <subcellularLocation>
        <location evidence="1 11">Cell outer membrane</location>
        <topology evidence="1 11">Multi-pass membrane protein</topology>
    </subcellularLocation>
</comment>
<dbReference type="PANTHER" id="PTHR32552">
    <property type="entry name" value="FERRICHROME IRON RECEPTOR-RELATED"/>
    <property type="match status" value="1"/>
</dbReference>